<feature type="compositionally biased region" description="Polar residues" evidence="1">
    <location>
        <begin position="62"/>
        <end position="78"/>
    </location>
</feature>
<accession>A0A6J7D2V8</accession>
<reference evidence="2" key="1">
    <citation type="submission" date="2020-05" db="EMBL/GenBank/DDBJ databases">
        <authorList>
            <person name="Chiriac C."/>
            <person name="Salcher M."/>
            <person name="Ghai R."/>
            <person name="Kavagutti S V."/>
        </authorList>
    </citation>
    <scope>NUCLEOTIDE SEQUENCE</scope>
</reference>
<proteinExistence type="predicted"/>
<sequence>MCTHEATDSAGTSLVPARIASAMARSNPLPCFGKLAGERFTVTRVGGIAHPELATALRTRSFDSPSEASGNPISTSAGNPDAMSASISTRCPDSPDNAIDWVRPTVIR</sequence>
<evidence type="ECO:0000256" key="1">
    <source>
        <dbReference type="SAM" id="MobiDB-lite"/>
    </source>
</evidence>
<organism evidence="2">
    <name type="scientific">freshwater metagenome</name>
    <dbReference type="NCBI Taxonomy" id="449393"/>
    <lineage>
        <taxon>unclassified sequences</taxon>
        <taxon>metagenomes</taxon>
        <taxon>ecological metagenomes</taxon>
    </lineage>
</organism>
<dbReference type="AlphaFoldDB" id="A0A6J7D2V8"/>
<protein>
    <submittedName>
        <fullName evidence="2">Unannotated protein</fullName>
    </submittedName>
</protein>
<name>A0A6J7D2V8_9ZZZZ</name>
<dbReference type="EMBL" id="CAFBLF010000077">
    <property type="protein sequence ID" value="CAB4865197.1"/>
    <property type="molecule type" value="Genomic_DNA"/>
</dbReference>
<feature type="region of interest" description="Disordered" evidence="1">
    <location>
        <begin position="58"/>
        <end position="99"/>
    </location>
</feature>
<evidence type="ECO:0000313" key="2">
    <source>
        <dbReference type="EMBL" id="CAB4865197.1"/>
    </source>
</evidence>
<gene>
    <name evidence="2" type="ORF">UFOPK3339_00611</name>
</gene>